<dbReference type="EMBL" id="WIVE01000003">
    <property type="protein sequence ID" value="MQX35358.1"/>
    <property type="molecule type" value="Genomic_DNA"/>
</dbReference>
<keyword evidence="4" id="KW-1185">Reference proteome</keyword>
<feature type="domain" description="Cupin type-2" evidence="2">
    <location>
        <begin position="58"/>
        <end position="111"/>
    </location>
</feature>
<organism evidence="3 4">
    <name type="scientific">Roseospira navarrensis</name>
    <dbReference type="NCBI Taxonomy" id="140058"/>
    <lineage>
        <taxon>Bacteria</taxon>
        <taxon>Pseudomonadati</taxon>
        <taxon>Pseudomonadota</taxon>
        <taxon>Alphaproteobacteria</taxon>
        <taxon>Rhodospirillales</taxon>
        <taxon>Rhodospirillaceae</taxon>
        <taxon>Roseospira</taxon>
    </lineage>
</organism>
<evidence type="ECO:0000313" key="3">
    <source>
        <dbReference type="EMBL" id="MQX35358.1"/>
    </source>
</evidence>
<dbReference type="Proteomes" id="UP000434582">
    <property type="component" value="Unassembled WGS sequence"/>
</dbReference>
<dbReference type="RefSeq" id="WP_153340767.1">
    <property type="nucleotide sequence ID" value="NZ_WIVE01000003.1"/>
</dbReference>
<dbReference type="Pfam" id="PF07883">
    <property type="entry name" value="Cupin_2"/>
    <property type="match status" value="1"/>
</dbReference>
<evidence type="ECO:0000256" key="1">
    <source>
        <dbReference type="SAM" id="MobiDB-lite"/>
    </source>
</evidence>
<dbReference type="SUPFAM" id="SSF51182">
    <property type="entry name" value="RmlC-like cupins"/>
    <property type="match status" value="1"/>
</dbReference>
<dbReference type="AlphaFoldDB" id="A0A7X1ZBL9"/>
<dbReference type="InterPro" id="IPR014710">
    <property type="entry name" value="RmlC-like_jellyroll"/>
</dbReference>
<comment type="caution">
    <text evidence="3">The sequence shown here is derived from an EMBL/GenBank/DDBJ whole genome shotgun (WGS) entry which is preliminary data.</text>
</comment>
<dbReference type="InterPro" id="IPR013096">
    <property type="entry name" value="Cupin_2"/>
</dbReference>
<reference evidence="3 4" key="1">
    <citation type="submission" date="2019-10" db="EMBL/GenBank/DDBJ databases">
        <title>Draft whole-genome sequence of the purple nonsulfur photosynthetic bacterium Roseospira navarrensis DSM 15114.</title>
        <authorList>
            <person name="Kyndt J.A."/>
            <person name="Meyer T.E."/>
        </authorList>
    </citation>
    <scope>NUCLEOTIDE SEQUENCE [LARGE SCALE GENOMIC DNA]</scope>
    <source>
        <strain evidence="3 4">DSM 15114</strain>
    </source>
</reference>
<feature type="region of interest" description="Disordered" evidence="1">
    <location>
        <begin position="1"/>
        <end position="24"/>
    </location>
</feature>
<protein>
    <submittedName>
        <fullName evidence="3">Cupin domain-containing protein</fullName>
    </submittedName>
</protein>
<gene>
    <name evidence="3" type="ORF">GHC57_02385</name>
</gene>
<dbReference type="OrthoDB" id="9798585at2"/>
<name>A0A7X1ZBL9_9PROT</name>
<dbReference type="InterPro" id="IPR011051">
    <property type="entry name" value="RmlC_Cupin_sf"/>
</dbReference>
<dbReference type="Gene3D" id="2.60.120.10">
    <property type="entry name" value="Jelly Rolls"/>
    <property type="match status" value="1"/>
</dbReference>
<accession>A0A7X1ZBL9</accession>
<feature type="compositionally biased region" description="Basic and acidic residues" evidence="1">
    <location>
        <begin position="1"/>
        <end position="10"/>
    </location>
</feature>
<evidence type="ECO:0000259" key="2">
    <source>
        <dbReference type="Pfam" id="PF07883"/>
    </source>
</evidence>
<evidence type="ECO:0000313" key="4">
    <source>
        <dbReference type="Proteomes" id="UP000434582"/>
    </source>
</evidence>
<proteinExistence type="predicted"/>
<sequence>MSAADKRDGDSAPPGNLFAGAAPPADGEAFETLLRRGGVHIERIVSSDRPDPVLYDQPHDEWVCLVQGDADLWIAGETVTLRAGDHRLIPAGTPHRVVHTSADPPCLWLAVHLPPSRTGPA</sequence>
<dbReference type="CDD" id="cd06981">
    <property type="entry name" value="cupin_reut_a1446"/>
    <property type="match status" value="1"/>
</dbReference>